<accession>A0A4U5NCV8</accession>
<evidence type="ECO:0000313" key="1">
    <source>
        <dbReference type="EMBL" id="TKR80363.1"/>
    </source>
</evidence>
<organism evidence="1 2">
    <name type="scientific">Steinernema carpocapsae</name>
    <name type="common">Entomopathogenic nematode</name>
    <dbReference type="NCBI Taxonomy" id="34508"/>
    <lineage>
        <taxon>Eukaryota</taxon>
        <taxon>Metazoa</taxon>
        <taxon>Ecdysozoa</taxon>
        <taxon>Nematoda</taxon>
        <taxon>Chromadorea</taxon>
        <taxon>Rhabditida</taxon>
        <taxon>Tylenchina</taxon>
        <taxon>Panagrolaimomorpha</taxon>
        <taxon>Strongyloidoidea</taxon>
        <taxon>Steinernematidae</taxon>
        <taxon>Steinernema</taxon>
    </lineage>
</organism>
<keyword evidence="2" id="KW-1185">Reference proteome</keyword>
<comment type="caution">
    <text evidence="1">The sequence shown here is derived from an EMBL/GenBank/DDBJ whole genome shotgun (WGS) entry which is preliminary data.</text>
</comment>
<name>A0A4U5NCV8_STECR</name>
<reference evidence="1 2" key="1">
    <citation type="journal article" date="2015" name="Genome Biol.">
        <title>Comparative genomics of Steinernema reveals deeply conserved gene regulatory networks.</title>
        <authorList>
            <person name="Dillman A.R."/>
            <person name="Macchietto M."/>
            <person name="Porter C.F."/>
            <person name="Rogers A."/>
            <person name="Williams B."/>
            <person name="Antoshechkin I."/>
            <person name="Lee M.M."/>
            <person name="Goodwin Z."/>
            <person name="Lu X."/>
            <person name="Lewis E.E."/>
            <person name="Goodrich-Blair H."/>
            <person name="Stock S.P."/>
            <person name="Adams B.J."/>
            <person name="Sternberg P.W."/>
            <person name="Mortazavi A."/>
        </authorList>
    </citation>
    <scope>NUCLEOTIDE SEQUENCE [LARGE SCALE GENOMIC DNA]</scope>
    <source>
        <strain evidence="1 2">ALL</strain>
    </source>
</reference>
<proteinExistence type="predicted"/>
<reference evidence="1 2" key="2">
    <citation type="journal article" date="2019" name="G3 (Bethesda)">
        <title>Hybrid Assembly of the Genome of the Entomopathogenic Nematode Steinernema carpocapsae Identifies the X-Chromosome.</title>
        <authorList>
            <person name="Serra L."/>
            <person name="Macchietto M."/>
            <person name="Macias-Munoz A."/>
            <person name="McGill C.J."/>
            <person name="Rodriguez I.M."/>
            <person name="Rodriguez B."/>
            <person name="Murad R."/>
            <person name="Mortazavi A."/>
        </authorList>
    </citation>
    <scope>NUCLEOTIDE SEQUENCE [LARGE SCALE GENOMIC DNA]</scope>
    <source>
        <strain evidence="1 2">ALL</strain>
    </source>
</reference>
<sequence length="119" mass="13129">MVLLVTSVFGFLFVPPRFVRKQALIARSQAAIFCIFQYLGDDGAPFISRLLLFVPCATFVFHQQKFICFHANSRKEETGPNVSDGLRHSIQSAAPLGLVSASFDSSAAVISPEWRAFGF</sequence>
<gene>
    <name evidence="1" type="ORF">L596_014447</name>
</gene>
<protein>
    <submittedName>
        <fullName evidence="1">Uncharacterized protein</fullName>
    </submittedName>
</protein>
<dbReference type="AlphaFoldDB" id="A0A4U5NCV8"/>
<dbReference type="EMBL" id="AZBU02000004">
    <property type="protein sequence ID" value="TKR80363.1"/>
    <property type="molecule type" value="Genomic_DNA"/>
</dbReference>
<dbReference type="Proteomes" id="UP000298663">
    <property type="component" value="Unassembled WGS sequence"/>
</dbReference>
<evidence type="ECO:0000313" key="2">
    <source>
        <dbReference type="Proteomes" id="UP000298663"/>
    </source>
</evidence>